<organism evidence="8 9">
    <name type="scientific">Paludibacterium purpuratum</name>
    <dbReference type="NCBI Taxonomy" id="1144873"/>
    <lineage>
        <taxon>Bacteria</taxon>
        <taxon>Pseudomonadati</taxon>
        <taxon>Pseudomonadota</taxon>
        <taxon>Betaproteobacteria</taxon>
        <taxon>Neisseriales</taxon>
        <taxon>Chromobacteriaceae</taxon>
        <taxon>Paludibacterium</taxon>
    </lineage>
</organism>
<dbReference type="HAMAP" id="MF_01186">
    <property type="entry name" value="LPS_assembly_LptE"/>
    <property type="match status" value="1"/>
</dbReference>
<dbReference type="Proteomes" id="UP000295611">
    <property type="component" value="Unassembled WGS sequence"/>
</dbReference>
<dbReference type="GO" id="GO:1990351">
    <property type="term" value="C:transporter complex"/>
    <property type="evidence" value="ECO:0007669"/>
    <property type="project" value="TreeGrafter"/>
</dbReference>
<dbReference type="RefSeq" id="WP_133679008.1">
    <property type="nucleotide sequence ID" value="NZ_SNZP01000004.1"/>
</dbReference>
<accession>A0A4R7B746</accession>
<dbReference type="GO" id="GO:0009279">
    <property type="term" value="C:cell outer membrane"/>
    <property type="evidence" value="ECO:0007669"/>
    <property type="project" value="UniProtKB-SubCell"/>
</dbReference>
<evidence type="ECO:0000256" key="1">
    <source>
        <dbReference type="ARBA" id="ARBA00022729"/>
    </source>
</evidence>
<keyword evidence="4 6" id="KW-0998">Cell outer membrane</keyword>
<dbReference type="GO" id="GO:0043165">
    <property type="term" value="P:Gram-negative-bacterium-type cell outer membrane assembly"/>
    <property type="evidence" value="ECO:0007669"/>
    <property type="project" value="UniProtKB-UniRule"/>
</dbReference>
<feature type="chain" id="PRO_5020412874" description="LPS-assembly lipoprotein LptE" evidence="7">
    <location>
        <begin position="19"/>
        <end position="190"/>
    </location>
</feature>
<dbReference type="GO" id="GO:0015920">
    <property type="term" value="P:lipopolysaccharide transport"/>
    <property type="evidence" value="ECO:0007669"/>
    <property type="project" value="TreeGrafter"/>
</dbReference>
<evidence type="ECO:0000256" key="6">
    <source>
        <dbReference type="HAMAP-Rule" id="MF_01186"/>
    </source>
</evidence>
<dbReference type="Pfam" id="PF04390">
    <property type="entry name" value="LptE"/>
    <property type="match status" value="1"/>
</dbReference>
<evidence type="ECO:0000313" key="8">
    <source>
        <dbReference type="EMBL" id="TDR80521.1"/>
    </source>
</evidence>
<comment type="function">
    <text evidence="6">Together with LptD, is involved in the assembly of lipopolysaccharide (LPS) at the surface of the outer membrane. Required for the proper assembly of LptD. Binds LPS and may serve as the LPS recognition site at the outer membrane.</text>
</comment>
<evidence type="ECO:0000256" key="4">
    <source>
        <dbReference type="ARBA" id="ARBA00023237"/>
    </source>
</evidence>
<evidence type="ECO:0000256" key="5">
    <source>
        <dbReference type="ARBA" id="ARBA00023288"/>
    </source>
</evidence>
<name>A0A4R7B746_9NEIS</name>
<dbReference type="PANTHER" id="PTHR38098">
    <property type="entry name" value="LPS-ASSEMBLY LIPOPROTEIN LPTE"/>
    <property type="match status" value="1"/>
</dbReference>
<keyword evidence="2 6" id="KW-0472">Membrane</keyword>
<evidence type="ECO:0000256" key="7">
    <source>
        <dbReference type="SAM" id="SignalP"/>
    </source>
</evidence>
<comment type="subcellular location">
    <subcellularLocation>
        <location evidence="6">Cell outer membrane</location>
        <topology evidence="6">Lipid-anchor</topology>
    </subcellularLocation>
</comment>
<keyword evidence="1 6" id="KW-0732">Signal</keyword>
<protein>
    <recommendedName>
        <fullName evidence="6">LPS-assembly lipoprotein LptE</fullName>
    </recommendedName>
</protein>
<evidence type="ECO:0000256" key="2">
    <source>
        <dbReference type="ARBA" id="ARBA00023136"/>
    </source>
</evidence>
<dbReference type="EMBL" id="SNZP01000004">
    <property type="protein sequence ID" value="TDR80521.1"/>
    <property type="molecule type" value="Genomic_DNA"/>
</dbReference>
<sequence length="190" mass="20826">MTRLFTLLSALAFAVVLAACGFHLRGLGDSTQRTFPFTRLYIDSTLPVAQQVTTALKSYPNVTVVDSVKGADGVLRIIDEKRDKDLSAIDRSGKANEYRLNYRVTAQLWINGMQAGRDIVLNQSRTMTYNDAAVLGKDQEEALLWSDMARNVAQLMIYRLSNNQMLRDAASAAAGVAPPDAKTNNAVSQP</sequence>
<keyword evidence="3 6" id="KW-0564">Palmitate</keyword>
<feature type="signal peptide" evidence="7">
    <location>
        <begin position="1"/>
        <end position="18"/>
    </location>
</feature>
<reference evidence="8 9" key="1">
    <citation type="submission" date="2019-03" db="EMBL/GenBank/DDBJ databases">
        <title>Genomic Encyclopedia of Type Strains, Phase III (KMG-III): the genomes of soil and plant-associated and newly described type strains.</title>
        <authorList>
            <person name="Whitman W."/>
        </authorList>
    </citation>
    <scope>NUCLEOTIDE SEQUENCE [LARGE SCALE GENOMIC DNA]</scope>
    <source>
        <strain evidence="8 9">CECT 8976</strain>
    </source>
</reference>
<comment type="caution">
    <text evidence="8">The sequence shown here is derived from an EMBL/GenBank/DDBJ whole genome shotgun (WGS) entry which is preliminary data.</text>
</comment>
<comment type="similarity">
    <text evidence="6">Belongs to the LptE lipoprotein family.</text>
</comment>
<dbReference type="InterPro" id="IPR007485">
    <property type="entry name" value="LPS_assembly_LptE"/>
</dbReference>
<evidence type="ECO:0000313" key="9">
    <source>
        <dbReference type="Proteomes" id="UP000295611"/>
    </source>
</evidence>
<keyword evidence="5 6" id="KW-0449">Lipoprotein</keyword>
<dbReference type="GO" id="GO:0001530">
    <property type="term" value="F:lipopolysaccharide binding"/>
    <property type="evidence" value="ECO:0007669"/>
    <property type="project" value="TreeGrafter"/>
</dbReference>
<keyword evidence="9" id="KW-1185">Reference proteome</keyword>
<dbReference type="PROSITE" id="PS51257">
    <property type="entry name" value="PROKAR_LIPOPROTEIN"/>
    <property type="match status" value="1"/>
</dbReference>
<gene>
    <name evidence="6" type="primary">lptE</name>
    <name evidence="8" type="ORF">DFP86_10418</name>
</gene>
<dbReference type="AlphaFoldDB" id="A0A4R7B746"/>
<proteinExistence type="inferred from homology"/>
<evidence type="ECO:0000256" key="3">
    <source>
        <dbReference type="ARBA" id="ARBA00023139"/>
    </source>
</evidence>
<comment type="subunit">
    <text evidence="6">Component of the lipopolysaccharide transport and assembly complex. Interacts with LptD.</text>
</comment>
<dbReference type="Gene3D" id="3.30.160.150">
    <property type="entry name" value="Lipoprotein like domain"/>
    <property type="match status" value="1"/>
</dbReference>
<dbReference type="OrthoDB" id="5298094at2"/>
<dbReference type="PANTHER" id="PTHR38098:SF1">
    <property type="entry name" value="LPS-ASSEMBLY LIPOPROTEIN LPTE"/>
    <property type="match status" value="1"/>
</dbReference>